<dbReference type="Gene3D" id="3.30.420.40">
    <property type="match status" value="1"/>
</dbReference>
<sequence length="91" mass="10487">MLGFSSLYAAIDLGSNSFHMLVVREVSGFLPIGQDIRARTLHNIQQRSQLDTEQAQMQHPLRAEALQQEIKWQGYVQWSLFLEEQNNPCLD</sequence>
<name>A0A1I7GMM6_9GAMM</name>
<evidence type="ECO:0000313" key="1">
    <source>
        <dbReference type="EMBL" id="SFU49713.1"/>
    </source>
</evidence>
<reference evidence="2" key="1">
    <citation type="submission" date="2016-10" db="EMBL/GenBank/DDBJ databases">
        <authorList>
            <person name="Varghese N."/>
            <person name="Submissions S."/>
        </authorList>
    </citation>
    <scope>NUCLEOTIDE SEQUENCE [LARGE SCALE GENOMIC DNA]</scope>
    <source>
        <strain evidence="2">DSM 18168</strain>
    </source>
</reference>
<accession>A0A1I7GMM6</accession>
<organism evidence="1 2">
    <name type="scientific">Xenorhabdus koppenhoeferi</name>
    <dbReference type="NCBI Taxonomy" id="351659"/>
    <lineage>
        <taxon>Bacteria</taxon>
        <taxon>Pseudomonadati</taxon>
        <taxon>Pseudomonadota</taxon>
        <taxon>Gammaproteobacteria</taxon>
        <taxon>Enterobacterales</taxon>
        <taxon>Morganellaceae</taxon>
        <taxon>Xenorhabdus</taxon>
    </lineage>
</organism>
<keyword evidence="2" id="KW-1185">Reference proteome</keyword>
<dbReference type="Proteomes" id="UP000242496">
    <property type="component" value="Unassembled WGS sequence"/>
</dbReference>
<dbReference type="RefSeq" id="WP_092549566.1">
    <property type="nucleotide sequence ID" value="NZ_CAWRBG010000038.1"/>
</dbReference>
<proteinExistence type="predicted"/>
<dbReference type="EMBL" id="FPBJ01000009">
    <property type="protein sequence ID" value="SFU49713.1"/>
    <property type="molecule type" value="Genomic_DNA"/>
</dbReference>
<dbReference type="STRING" id="351659.SAMN05421784_10916"/>
<evidence type="ECO:0000313" key="2">
    <source>
        <dbReference type="Proteomes" id="UP000242496"/>
    </source>
</evidence>
<dbReference type="AlphaFoldDB" id="A0A1I7GMM6"/>
<protein>
    <recommendedName>
        <fullName evidence="3">Exopolyphosphatase / guanosine-5'-triphosphate,3'-diphosphate pyrophosphatase</fullName>
    </recommendedName>
</protein>
<gene>
    <name evidence="1" type="ORF">SAMN05421784_10916</name>
</gene>
<evidence type="ECO:0008006" key="3">
    <source>
        <dbReference type="Google" id="ProtNLM"/>
    </source>
</evidence>